<keyword evidence="4" id="KW-0997">Cell inner membrane</keyword>
<feature type="transmembrane region" description="Helical" evidence="9">
    <location>
        <begin position="169"/>
        <end position="191"/>
    </location>
</feature>
<dbReference type="AlphaFoldDB" id="A0ABD1Z2D4"/>
<comment type="caution">
    <text evidence="10">The sequence shown here is derived from an EMBL/GenBank/DDBJ whole genome shotgun (WGS) entry which is preliminary data.</text>
</comment>
<feature type="transmembrane region" description="Helical" evidence="9">
    <location>
        <begin position="511"/>
        <end position="531"/>
    </location>
</feature>
<evidence type="ECO:0000256" key="5">
    <source>
        <dbReference type="ARBA" id="ARBA00022692"/>
    </source>
</evidence>
<feature type="transmembrane region" description="Helical" evidence="9">
    <location>
        <begin position="472"/>
        <end position="490"/>
    </location>
</feature>
<evidence type="ECO:0000256" key="6">
    <source>
        <dbReference type="ARBA" id="ARBA00022970"/>
    </source>
</evidence>
<feature type="transmembrane region" description="Helical" evidence="9">
    <location>
        <begin position="320"/>
        <end position="339"/>
    </location>
</feature>
<keyword evidence="7 9" id="KW-1133">Transmembrane helix</keyword>
<feature type="transmembrane region" description="Helical" evidence="9">
    <location>
        <begin position="219"/>
        <end position="241"/>
    </location>
</feature>
<feature type="transmembrane region" description="Helical" evidence="9">
    <location>
        <begin position="351"/>
        <end position="374"/>
    </location>
</feature>
<feature type="transmembrane region" description="Helical" evidence="9">
    <location>
        <begin position="280"/>
        <end position="300"/>
    </location>
</feature>
<evidence type="ECO:0000256" key="3">
    <source>
        <dbReference type="ARBA" id="ARBA00022475"/>
    </source>
</evidence>
<keyword evidence="3" id="KW-1003">Cell membrane</keyword>
<proteinExistence type="predicted"/>
<name>A0ABD1Z2D4_9MARC</name>
<dbReference type="GO" id="GO:0006865">
    <property type="term" value="P:amino acid transport"/>
    <property type="evidence" value="ECO:0007669"/>
    <property type="project" value="UniProtKB-KW"/>
</dbReference>
<dbReference type="InterPro" id="IPR018227">
    <property type="entry name" value="Amino_acid_transport_2"/>
</dbReference>
<keyword evidence="6" id="KW-0029">Amino-acid transport</keyword>
<dbReference type="Pfam" id="PF03222">
    <property type="entry name" value="Trp_Tyr_perm"/>
    <property type="match status" value="1"/>
</dbReference>
<dbReference type="PANTHER" id="PTHR32195">
    <property type="entry name" value="OS07G0662800 PROTEIN"/>
    <property type="match status" value="1"/>
</dbReference>
<evidence type="ECO:0000313" key="11">
    <source>
        <dbReference type="Proteomes" id="UP001605036"/>
    </source>
</evidence>
<keyword evidence="8 9" id="KW-0472">Membrane</keyword>
<gene>
    <name evidence="10" type="ORF">R1flu_007743</name>
</gene>
<evidence type="ECO:0000256" key="9">
    <source>
        <dbReference type="SAM" id="Phobius"/>
    </source>
</evidence>
<keyword evidence="11" id="KW-1185">Reference proteome</keyword>
<dbReference type="InterPro" id="IPR013059">
    <property type="entry name" value="Trp_tyr_transpt"/>
</dbReference>
<organism evidence="10 11">
    <name type="scientific">Riccia fluitans</name>
    <dbReference type="NCBI Taxonomy" id="41844"/>
    <lineage>
        <taxon>Eukaryota</taxon>
        <taxon>Viridiplantae</taxon>
        <taxon>Streptophyta</taxon>
        <taxon>Embryophyta</taxon>
        <taxon>Marchantiophyta</taxon>
        <taxon>Marchantiopsida</taxon>
        <taxon>Marchantiidae</taxon>
        <taxon>Marchantiales</taxon>
        <taxon>Ricciaceae</taxon>
        <taxon>Riccia</taxon>
    </lineage>
</organism>
<accession>A0ABD1Z2D4</accession>
<sequence length="536" mass="56536">MAGICRALHHTGSAFPITVRGPLKKCPARCVRAGNSVKQQYSRRDSRDRKGRERIRWKEEVICYCNSPWQLKSWRCPAVQKPNSSPTSPETVEEAAEVQGPLEFGEDVLQDPQLKIEAQVEQQRLFSNLNRATLKHEPGDVLSAAFLVAGTTIGAGILAIPAVTQDAGFLASSATVVTCWLYMVGTGLLVAEVNVSTMCELGAGGVSIVSMADRTLGPAGVRIACGTYLFIHYALLVAYVARSSEIITSTIGSPLWLSGLLFTGALGSLCYFASSRVIGAVNGALVAGIIISFAALVGVASGDLHLDSLIQANLAAVPQSIPIIALSFVYQNVVPVICTDLEGDLPKIRSAVVLGTAIPLAMFLVWDALILGSFPAVSNSIGSASGVAAADPLAVLRATNSTVGPIIQIFSLLAVATSYIGFVLGLSDFLSDLLKLPSGGLRQPLPYLLTLFPPLALALTSPDIFFKALDFAGTYGVLVLFGIIPAAMAWSERYVDRSLPIESKVELVPGGRLTLAIIIGMAGTIITSEIISQLSP</sequence>
<reference evidence="10 11" key="1">
    <citation type="submission" date="2024-09" db="EMBL/GenBank/DDBJ databases">
        <title>Chromosome-scale assembly of Riccia fluitans.</title>
        <authorList>
            <person name="Paukszto L."/>
            <person name="Sawicki J."/>
            <person name="Karawczyk K."/>
            <person name="Piernik-Szablinska J."/>
            <person name="Szczecinska M."/>
            <person name="Mazdziarz M."/>
        </authorList>
    </citation>
    <scope>NUCLEOTIDE SEQUENCE [LARGE SCALE GENOMIC DNA]</scope>
    <source>
        <strain evidence="10">Rf_01</strain>
        <tissue evidence="10">Aerial parts of the thallus</tissue>
    </source>
</reference>
<dbReference type="PRINTS" id="PR00166">
    <property type="entry name" value="AROAAPRMEASE"/>
</dbReference>
<dbReference type="Gene3D" id="1.20.1740.10">
    <property type="entry name" value="Amino acid/polyamine transporter I"/>
    <property type="match status" value="1"/>
</dbReference>
<dbReference type="GO" id="GO:0005886">
    <property type="term" value="C:plasma membrane"/>
    <property type="evidence" value="ECO:0007669"/>
    <property type="project" value="UniProtKB-SubCell"/>
</dbReference>
<dbReference type="PANTHER" id="PTHR32195:SF26">
    <property type="entry name" value="TRYPTOPHAN OR TYROSINE TRANSPORTER PROTEIN"/>
    <property type="match status" value="1"/>
</dbReference>
<evidence type="ECO:0000256" key="2">
    <source>
        <dbReference type="ARBA" id="ARBA00022448"/>
    </source>
</evidence>
<evidence type="ECO:0000256" key="7">
    <source>
        <dbReference type="ARBA" id="ARBA00022989"/>
    </source>
</evidence>
<dbReference type="Proteomes" id="UP001605036">
    <property type="component" value="Unassembled WGS sequence"/>
</dbReference>
<evidence type="ECO:0000256" key="4">
    <source>
        <dbReference type="ARBA" id="ARBA00022519"/>
    </source>
</evidence>
<keyword evidence="2" id="KW-0813">Transport</keyword>
<protein>
    <recommendedName>
        <fullName evidence="12">Tyrosine-specific transport protein</fullName>
    </recommendedName>
</protein>
<keyword evidence="5 9" id="KW-0812">Transmembrane</keyword>
<evidence type="ECO:0008006" key="12">
    <source>
        <dbReference type="Google" id="ProtNLM"/>
    </source>
</evidence>
<feature type="transmembrane region" description="Helical" evidence="9">
    <location>
        <begin position="141"/>
        <end position="163"/>
    </location>
</feature>
<feature type="transmembrane region" description="Helical" evidence="9">
    <location>
        <begin position="253"/>
        <end position="273"/>
    </location>
</feature>
<evidence type="ECO:0000256" key="1">
    <source>
        <dbReference type="ARBA" id="ARBA00004429"/>
    </source>
</evidence>
<evidence type="ECO:0000313" key="10">
    <source>
        <dbReference type="EMBL" id="KAL2636264.1"/>
    </source>
</evidence>
<evidence type="ECO:0000256" key="8">
    <source>
        <dbReference type="ARBA" id="ARBA00023136"/>
    </source>
</evidence>
<dbReference type="EMBL" id="JBHFFA010000003">
    <property type="protein sequence ID" value="KAL2636264.1"/>
    <property type="molecule type" value="Genomic_DNA"/>
</dbReference>
<feature type="transmembrane region" description="Helical" evidence="9">
    <location>
        <begin position="406"/>
        <end position="426"/>
    </location>
</feature>
<comment type="subcellular location">
    <subcellularLocation>
        <location evidence="1">Cell inner membrane</location>
        <topology evidence="1">Multi-pass membrane protein</topology>
    </subcellularLocation>
</comment>